<protein>
    <submittedName>
        <fullName evidence="2">ATP synthase F0 subunit 8</fullName>
    </submittedName>
</protein>
<keyword evidence="1" id="KW-0732">Signal</keyword>
<proteinExistence type="predicted"/>
<feature type="signal peptide" evidence="1">
    <location>
        <begin position="1"/>
        <end position="25"/>
    </location>
</feature>
<dbReference type="AlphaFoldDB" id="A0A8F2JFE3"/>
<keyword evidence="2" id="KW-0496">Mitochondrion</keyword>
<accession>A0A8F2JFE3</accession>
<gene>
    <name evidence="2" type="primary">ATP8</name>
</gene>
<geneLocation type="mitochondrion" evidence="2"/>
<organism evidence="2">
    <name type="scientific">Limnodrilus hoffmeisteri</name>
    <dbReference type="NCBI Taxonomy" id="76587"/>
    <lineage>
        <taxon>Eukaryota</taxon>
        <taxon>Metazoa</taxon>
        <taxon>Spiralia</taxon>
        <taxon>Lophotrochozoa</taxon>
        <taxon>Annelida</taxon>
        <taxon>Clitellata</taxon>
        <taxon>Oligochaeta</taxon>
        <taxon>Tubificida</taxon>
        <taxon>Tubificina</taxon>
        <taxon>Naididae</taxon>
        <taxon>Tubificinae</taxon>
        <taxon>Limnodrilus</taxon>
        <taxon>Limnodrilus hoffmeisteri complex</taxon>
    </lineage>
</organism>
<sequence length="53" mass="6312">MPHLSPMSWILTMLSMWLIILSLMASSFQMNHSLFSTSQMIKSLKQKYTWMWS</sequence>
<dbReference type="EMBL" id="MW732144">
    <property type="protein sequence ID" value="QWT71549.1"/>
    <property type="molecule type" value="Genomic_DNA"/>
</dbReference>
<feature type="chain" id="PRO_5034568765" evidence="1">
    <location>
        <begin position="26"/>
        <end position="53"/>
    </location>
</feature>
<evidence type="ECO:0000256" key="1">
    <source>
        <dbReference type="SAM" id="SignalP"/>
    </source>
</evidence>
<reference evidence="2" key="1">
    <citation type="submission" date="2021-03" db="EMBL/GenBank/DDBJ databases">
        <title>First record of the complete mitochondrial genome of Limnodrilus hoffmeisteri Claparede, 1862 (Annelida; Clitellata; Oligochaeta) and phylogenetic analysis.</title>
        <authorList>
            <person name="Lee J."/>
            <person name="Jung J."/>
        </authorList>
    </citation>
    <scope>NUCLEOTIDE SEQUENCE</scope>
</reference>
<evidence type="ECO:0000313" key="2">
    <source>
        <dbReference type="EMBL" id="QWT71549.1"/>
    </source>
</evidence>
<name>A0A8F2JFE3_9ANNE</name>